<keyword evidence="1" id="KW-0560">Oxidoreductase</keyword>
<dbReference type="Gene3D" id="3.30.9.10">
    <property type="entry name" value="D-Amino Acid Oxidase, subunit A, domain 2"/>
    <property type="match status" value="1"/>
</dbReference>
<dbReference type="InterPro" id="IPR006076">
    <property type="entry name" value="FAD-dep_OxRdtase"/>
</dbReference>
<dbReference type="GO" id="GO:0016491">
    <property type="term" value="F:oxidoreductase activity"/>
    <property type="evidence" value="ECO:0007669"/>
    <property type="project" value="UniProtKB-KW"/>
</dbReference>
<dbReference type="InterPro" id="IPR036188">
    <property type="entry name" value="FAD/NAD-bd_sf"/>
</dbReference>
<name>A0A5S9M4W4_BACIA</name>
<organism evidence="4 5">
    <name type="scientific">Bacillus safensis</name>
    <dbReference type="NCBI Taxonomy" id="561879"/>
    <lineage>
        <taxon>Bacteria</taxon>
        <taxon>Bacillati</taxon>
        <taxon>Bacillota</taxon>
        <taxon>Bacilli</taxon>
        <taxon>Bacillales</taxon>
        <taxon>Bacillaceae</taxon>
        <taxon>Bacillus</taxon>
    </lineage>
</organism>
<protein>
    <recommendedName>
        <fullName evidence="3">FAD dependent oxidoreductase domain-containing protein</fullName>
    </recommendedName>
</protein>
<evidence type="ECO:0000259" key="3">
    <source>
        <dbReference type="Pfam" id="PF01266"/>
    </source>
</evidence>
<evidence type="ECO:0000256" key="1">
    <source>
        <dbReference type="ARBA" id="ARBA00023002"/>
    </source>
</evidence>
<evidence type="ECO:0000313" key="4">
    <source>
        <dbReference type="EMBL" id="BBP88547.1"/>
    </source>
</evidence>
<reference evidence="4 5" key="1">
    <citation type="submission" date="2019-12" db="EMBL/GenBank/DDBJ databases">
        <title>Full genome sequence of a Bacillus safensis strain isolated from commercially available natto in Indonesia.</title>
        <authorList>
            <person name="Yoshida M."/>
            <person name="Uomi M."/>
            <person name="Waturangi D."/>
            <person name="Ekaputri J.J."/>
            <person name="Setiamarga D.H.E."/>
        </authorList>
    </citation>
    <scope>NUCLEOTIDE SEQUENCE [LARGE SCALE GENOMIC DNA]</scope>
    <source>
        <strain evidence="4 5">IDN1</strain>
    </source>
</reference>
<dbReference type="PANTHER" id="PTHR13847">
    <property type="entry name" value="SARCOSINE DEHYDROGENASE-RELATED"/>
    <property type="match status" value="1"/>
</dbReference>
<dbReference type="EMBL" id="AP021906">
    <property type="protein sequence ID" value="BBP88547.1"/>
    <property type="molecule type" value="Genomic_DNA"/>
</dbReference>
<gene>
    <name evidence="4" type="ORF">BsIDN1_21650</name>
</gene>
<dbReference type="Gene3D" id="3.50.50.60">
    <property type="entry name" value="FAD/NAD(P)-binding domain"/>
    <property type="match status" value="1"/>
</dbReference>
<proteinExistence type="predicted"/>
<sequence>MKKHYDVAIIGGGIIGVSIAYHLAKAGKQVVLFEANEIGKQTTSAAAGMLGAHAEGEGHEDFFFQAGRASQALYEKLKVDLLHESGIDIRTSAGGIMKVAFTEEEKQALCRMQHLSTFKWLDASSVKKNACLKLQITCWEQV</sequence>
<dbReference type="PANTHER" id="PTHR13847:SF289">
    <property type="entry name" value="GLYCINE OXIDASE"/>
    <property type="match status" value="1"/>
</dbReference>
<dbReference type="Proteomes" id="UP000464658">
    <property type="component" value="Chromosome"/>
</dbReference>
<dbReference type="SUPFAM" id="SSF51905">
    <property type="entry name" value="FAD/NAD(P)-binding domain"/>
    <property type="match status" value="1"/>
</dbReference>
<dbReference type="GO" id="GO:0005737">
    <property type="term" value="C:cytoplasm"/>
    <property type="evidence" value="ECO:0007669"/>
    <property type="project" value="TreeGrafter"/>
</dbReference>
<evidence type="ECO:0000256" key="2">
    <source>
        <dbReference type="SAM" id="Phobius"/>
    </source>
</evidence>
<dbReference type="Pfam" id="PF01266">
    <property type="entry name" value="DAO"/>
    <property type="match status" value="1"/>
</dbReference>
<feature type="domain" description="FAD dependent oxidoreductase" evidence="3">
    <location>
        <begin position="6"/>
        <end position="127"/>
    </location>
</feature>
<feature type="transmembrane region" description="Helical" evidence="2">
    <location>
        <begin position="7"/>
        <end position="24"/>
    </location>
</feature>
<dbReference type="AlphaFoldDB" id="A0A5S9M4W4"/>
<keyword evidence="2" id="KW-1133">Transmembrane helix</keyword>
<evidence type="ECO:0000313" key="5">
    <source>
        <dbReference type="Proteomes" id="UP000464658"/>
    </source>
</evidence>
<accession>A0A5S9M4W4</accession>
<keyword evidence="2" id="KW-0472">Membrane</keyword>
<keyword evidence="2" id="KW-0812">Transmembrane</keyword>